<reference evidence="1" key="1">
    <citation type="submission" date="2020-06" db="EMBL/GenBank/DDBJ databases">
        <authorList>
            <person name="Onetto C."/>
        </authorList>
    </citation>
    <scope>NUCLEOTIDE SEQUENCE</scope>
</reference>
<gene>
    <name evidence="1" type="ORF">AWRI4233_LOCUS7312</name>
</gene>
<evidence type="ECO:0000313" key="1">
    <source>
        <dbReference type="EMBL" id="CAD0098488.1"/>
    </source>
</evidence>
<accession>A0A9N8K0Z0</accession>
<keyword evidence="2" id="KW-1185">Reference proteome</keyword>
<name>A0A9N8K0Z0_9PEZI</name>
<organism evidence="1 2">
    <name type="scientific">Aureobasidium mustum</name>
    <dbReference type="NCBI Taxonomy" id="2773714"/>
    <lineage>
        <taxon>Eukaryota</taxon>
        <taxon>Fungi</taxon>
        <taxon>Dikarya</taxon>
        <taxon>Ascomycota</taxon>
        <taxon>Pezizomycotina</taxon>
        <taxon>Dothideomycetes</taxon>
        <taxon>Dothideomycetidae</taxon>
        <taxon>Dothideales</taxon>
        <taxon>Saccotheciaceae</taxon>
        <taxon>Aureobasidium</taxon>
    </lineage>
</organism>
<evidence type="ECO:0000313" key="2">
    <source>
        <dbReference type="Proteomes" id="UP000714618"/>
    </source>
</evidence>
<proteinExistence type="predicted"/>
<dbReference type="Proteomes" id="UP000714618">
    <property type="component" value="Unassembled WGS sequence"/>
</dbReference>
<comment type="caution">
    <text evidence="1">The sequence shown here is derived from an EMBL/GenBank/DDBJ whole genome shotgun (WGS) entry which is preliminary data.</text>
</comment>
<dbReference type="OrthoDB" id="5314997at2759"/>
<dbReference type="EMBL" id="CAIJEO010000009">
    <property type="protein sequence ID" value="CAD0098488.1"/>
    <property type="molecule type" value="Genomic_DNA"/>
</dbReference>
<protein>
    <submittedName>
        <fullName evidence="1">Uncharacterized protein</fullName>
    </submittedName>
</protein>
<dbReference type="AlphaFoldDB" id="A0A9N8K0Z0"/>
<sequence length="251" mass="28784">MSNLSSSPSRVVAHGSQSRTGGTCFLDLPLELRTMVYDLCMPDNDEWEFPLPGQPKAKVMGINLLRSYKQIRQETQGRVWYNSLRVRFPLPKESDTSVIDLEIATSSLYDEALAKVTWLELDIEVDPDDLSSCGLICLERLSSFRSLWAISIDIWWGTRDRIRIFKPCDDPTKTTFLKGLVIQLLLQIPRRFKDVYWGLFIPKEDREDLDKALELIAKEYKFLQGAHYERKVDTTCEELDSPSTAEVLSVG</sequence>